<accession>A0A8D8VWF5</accession>
<dbReference type="EMBL" id="HBUF01093199">
    <property type="protein sequence ID" value="CAG6636199.1"/>
    <property type="molecule type" value="Transcribed_RNA"/>
</dbReference>
<proteinExistence type="predicted"/>
<name>A0A8D8VWF5_9HEMI</name>
<protein>
    <submittedName>
        <fullName evidence="2">Uncharacterized protein</fullName>
    </submittedName>
</protein>
<feature type="signal peptide" evidence="1">
    <location>
        <begin position="1"/>
        <end position="24"/>
    </location>
</feature>
<dbReference type="EMBL" id="HBUF01093200">
    <property type="protein sequence ID" value="CAG6636200.1"/>
    <property type="molecule type" value="Transcribed_RNA"/>
</dbReference>
<reference evidence="2" key="1">
    <citation type="submission" date="2021-05" db="EMBL/GenBank/DDBJ databases">
        <authorList>
            <person name="Alioto T."/>
            <person name="Alioto T."/>
            <person name="Gomez Garrido J."/>
        </authorList>
    </citation>
    <scope>NUCLEOTIDE SEQUENCE</scope>
</reference>
<evidence type="ECO:0000256" key="1">
    <source>
        <dbReference type="SAM" id="SignalP"/>
    </source>
</evidence>
<feature type="chain" id="PRO_5036262340" evidence="1">
    <location>
        <begin position="25"/>
        <end position="224"/>
    </location>
</feature>
<evidence type="ECO:0000313" key="2">
    <source>
        <dbReference type="EMBL" id="CAG6636199.1"/>
    </source>
</evidence>
<keyword evidence="1" id="KW-0732">Signal</keyword>
<dbReference type="AlphaFoldDB" id="A0A8D8VWF5"/>
<sequence>MVSSRIRMGLKMLLIACVIRGVPCDGEEPEGAGAAVSKSLNGIYGGIKDTSTKALIATLEKSGKAGQKIFAALQSAVEFGLIETADNAERVEGLFRHTLPRHTAKWKDSTFTTTDALGNYATNNYQRVMSGLGEVVKVADEVSDTTLDESKKIINSHGNILKTGIKLIGTVSNKADEYAKKAMDKTADIVNDPKGHLTPVLASLNPYSWYNSWYNSWYGSSPSS</sequence>
<organism evidence="2">
    <name type="scientific">Cacopsylla melanoneura</name>
    <dbReference type="NCBI Taxonomy" id="428564"/>
    <lineage>
        <taxon>Eukaryota</taxon>
        <taxon>Metazoa</taxon>
        <taxon>Ecdysozoa</taxon>
        <taxon>Arthropoda</taxon>
        <taxon>Hexapoda</taxon>
        <taxon>Insecta</taxon>
        <taxon>Pterygota</taxon>
        <taxon>Neoptera</taxon>
        <taxon>Paraneoptera</taxon>
        <taxon>Hemiptera</taxon>
        <taxon>Sternorrhyncha</taxon>
        <taxon>Psylloidea</taxon>
        <taxon>Psyllidae</taxon>
        <taxon>Psyllinae</taxon>
        <taxon>Cacopsylla</taxon>
    </lineage>
</organism>